<dbReference type="Proteomes" id="UP000035680">
    <property type="component" value="Unassembled WGS sequence"/>
</dbReference>
<accession>A0A0K0F2M4</accession>
<name>A0A0K0F2M4_STRVS</name>
<keyword evidence="1" id="KW-0732">Signal</keyword>
<proteinExistence type="predicted"/>
<evidence type="ECO:0000256" key="1">
    <source>
        <dbReference type="SAM" id="SignalP"/>
    </source>
</evidence>
<feature type="signal peptide" evidence="1">
    <location>
        <begin position="1"/>
        <end position="22"/>
    </location>
</feature>
<sequence>MIFKNSTIILFIILINIIDIESRRRKNPNKKLRVWGRIDCRNRLVRGMHIGLYQFDKYKFRRLLKKVPCRCDGYFDIRAREISHPKLQPFVSITYMYINGRYLCKTRAIASLPIPYDNNPDKYGKSYYLGTVNILKMYYDVSNCYRIRKWTRLPKFE</sequence>
<reference evidence="2" key="1">
    <citation type="submission" date="2014-07" db="EMBL/GenBank/DDBJ databases">
        <authorList>
            <person name="Martin A.A"/>
            <person name="De Silva N."/>
        </authorList>
    </citation>
    <scope>NUCLEOTIDE SEQUENCE</scope>
</reference>
<reference evidence="3" key="2">
    <citation type="submission" date="2015-08" db="UniProtKB">
        <authorList>
            <consortium name="WormBaseParasite"/>
        </authorList>
    </citation>
    <scope>IDENTIFICATION</scope>
</reference>
<dbReference type="AlphaFoldDB" id="A0A0K0F2M4"/>
<feature type="chain" id="PRO_5005329046" evidence="1">
    <location>
        <begin position="23"/>
        <end position="157"/>
    </location>
</feature>
<organism evidence="2 3">
    <name type="scientific">Strongyloides venezuelensis</name>
    <name type="common">Threadworm</name>
    <dbReference type="NCBI Taxonomy" id="75913"/>
    <lineage>
        <taxon>Eukaryota</taxon>
        <taxon>Metazoa</taxon>
        <taxon>Ecdysozoa</taxon>
        <taxon>Nematoda</taxon>
        <taxon>Chromadorea</taxon>
        <taxon>Rhabditida</taxon>
        <taxon>Tylenchina</taxon>
        <taxon>Panagrolaimomorpha</taxon>
        <taxon>Strongyloidoidea</taxon>
        <taxon>Strongyloididae</taxon>
        <taxon>Strongyloides</taxon>
    </lineage>
</organism>
<keyword evidence="2" id="KW-1185">Reference proteome</keyword>
<evidence type="ECO:0000313" key="2">
    <source>
        <dbReference type="Proteomes" id="UP000035680"/>
    </source>
</evidence>
<protein>
    <submittedName>
        <fullName evidence="3">Uncharacterized protein</fullName>
    </submittedName>
</protein>
<evidence type="ECO:0000313" key="3">
    <source>
        <dbReference type="WBParaSite" id="SVE_0305400.1"/>
    </source>
</evidence>
<dbReference type="WBParaSite" id="SVE_0305400.1">
    <property type="protein sequence ID" value="SVE_0305400.1"/>
    <property type="gene ID" value="SVE_0305400"/>
</dbReference>